<protein>
    <submittedName>
        <fullName evidence="1">Uncharacterized protein</fullName>
    </submittedName>
</protein>
<accession>A0A9D3ZLR2</accession>
<feature type="non-terminal residue" evidence="1">
    <location>
        <position position="1"/>
    </location>
</feature>
<dbReference type="Proteomes" id="UP000828251">
    <property type="component" value="Unassembled WGS sequence"/>
</dbReference>
<feature type="non-terminal residue" evidence="1">
    <location>
        <position position="165"/>
    </location>
</feature>
<reference evidence="1 2" key="1">
    <citation type="journal article" date="2021" name="Plant Biotechnol. J.">
        <title>Multi-omics assisted identification of the key and species-specific regulatory components of drought-tolerant mechanisms in Gossypium stocksii.</title>
        <authorList>
            <person name="Yu D."/>
            <person name="Ke L."/>
            <person name="Zhang D."/>
            <person name="Wu Y."/>
            <person name="Sun Y."/>
            <person name="Mei J."/>
            <person name="Sun J."/>
            <person name="Sun Y."/>
        </authorList>
    </citation>
    <scope>NUCLEOTIDE SEQUENCE [LARGE SCALE GENOMIC DNA]</scope>
    <source>
        <strain evidence="2">cv. E1</strain>
        <tissue evidence="1">Leaf</tissue>
    </source>
</reference>
<evidence type="ECO:0000313" key="2">
    <source>
        <dbReference type="Proteomes" id="UP000828251"/>
    </source>
</evidence>
<evidence type="ECO:0000313" key="1">
    <source>
        <dbReference type="EMBL" id="KAH1046622.1"/>
    </source>
</evidence>
<dbReference type="PANTHER" id="PTHR48435">
    <property type="entry name" value="POLYPROTEIN"/>
    <property type="match status" value="1"/>
</dbReference>
<keyword evidence="2" id="KW-1185">Reference proteome</keyword>
<sequence>STKSQIISKGDGTIEVKFDHSHLHGPKGPSIFPTQLMMQPKRNPTIGHDNENPKCCCDLCKPGPERNLFNKPNLDGNESMFKVSSTGMYEVHTTIEGKNNDEVGAWIDSMYHSASKLGKRKNKKISTLLEFYKKWMEGDPNIGPLGEDNGKYVYLVDYSAKVPPP</sequence>
<dbReference type="PANTHER" id="PTHR48435:SF1">
    <property type="entry name" value="POLYPROTEIN"/>
    <property type="match status" value="1"/>
</dbReference>
<dbReference type="AlphaFoldDB" id="A0A9D3ZLR2"/>
<organism evidence="1 2">
    <name type="scientific">Gossypium stocksii</name>
    <dbReference type="NCBI Taxonomy" id="47602"/>
    <lineage>
        <taxon>Eukaryota</taxon>
        <taxon>Viridiplantae</taxon>
        <taxon>Streptophyta</taxon>
        <taxon>Embryophyta</taxon>
        <taxon>Tracheophyta</taxon>
        <taxon>Spermatophyta</taxon>
        <taxon>Magnoliopsida</taxon>
        <taxon>eudicotyledons</taxon>
        <taxon>Gunneridae</taxon>
        <taxon>Pentapetalae</taxon>
        <taxon>rosids</taxon>
        <taxon>malvids</taxon>
        <taxon>Malvales</taxon>
        <taxon>Malvaceae</taxon>
        <taxon>Malvoideae</taxon>
        <taxon>Gossypium</taxon>
    </lineage>
</organism>
<gene>
    <name evidence="1" type="ORF">J1N35_037406</name>
</gene>
<dbReference type="OrthoDB" id="1752371at2759"/>
<proteinExistence type="predicted"/>
<name>A0A9D3ZLR2_9ROSI</name>
<dbReference type="EMBL" id="JAIQCV010000011">
    <property type="protein sequence ID" value="KAH1046622.1"/>
    <property type="molecule type" value="Genomic_DNA"/>
</dbReference>
<comment type="caution">
    <text evidence="1">The sequence shown here is derived from an EMBL/GenBank/DDBJ whole genome shotgun (WGS) entry which is preliminary data.</text>
</comment>
<dbReference type="InterPro" id="IPR053098">
    <property type="entry name" value="Petuviruses_polyprotein"/>
</dbReference>